<dbReference type="Gene3D" id="2.60.40.10">
    <property type="entry name" value="Immunoglobulins"/>
    <property type="match status" value="1"/>
</dbReference>
<feature type="chain" id="PRO_5046243776" evidence="2">
    <location>
        <begin position="22"/>
        <end position="470"/>
    </location>
</feature>
<dbReference type="InterPro" id="IPR013783">
    <property type="entry name" value="Ig-like_fold"/>
</dbReference>
<feature type="domain" description="Sialate O-acetylesterase" evidence="3">
    <location>
        <begin position="106"/>
        <end position="347"/>
    </location>
</feature>
<keyword evidence="1" id="KW-0378">Hydrolase</keyword>
<evidence type="ECO:0000313" key="4">
    <source>
        <dbReference type="EMBL" id="MFD1628769.1"/>
    </source>
</evidence>
<dbReference type="EMBL" id="JBHUDG010000003">
    <property type="protein sequence ID" value="MFD1628769.1"/>
    <property type="molecule type" value="Genomic_DNA"/>
</dbReference>
<organism evidence="4 5">
    <name type="scientific">Pseudopedobacter beijingensis</name>
    <dbReference type="NCBI Taxonomy" id="1207056"/>
    <lineage>
        <taxon>Bacteria</taxon>
        <taxon>Pseudomonadati</taxon>
        <taxon>Bacteroidota</taxon>
        <taxon>Sphingobacteriia</taxon>
        <taxon>Sphingobacteriales</taxon>
        <taxon>Sphingobacteriaceae</taxon>
        <taxon>Pseudopedobacter</taxon>
    </lineage>
</organism>
<accession>A0ABW4I8Y6</accession>
<name>A0ABW4I8Y6_9SPHI</name>
<dbReference type="PANTHER" id="PTHR22901">
    <property type="entry name" value="SIALATE O-ACETYLESTERASE"/>
    <property type="match status" value="1"/>
</dbReference>
<evidence type="ECO:0000259" key="3">
    <source>
        <dbReference type="Pfam" id="PF03629"/>
    </source>
</evidence>
<keyword evidence="2" id="KW-0732">Signal</keyword>
<evidence type="ECO:0000313" key="5">
    <source>
        <dbReference type="Proteomes" id="UP001597118"/>
    </source>
</evidence>
<dbReference type="Proteomes" id="UP001597118">
    <property type="component" value="Unassembled WGS sequence"/>
</dbReference>
<dbReference type="Gene3D" id="3.40.50.1110">
    <property type="entry name" value="SGNH hydrolase"/>
    <property type="match status" value="1"/>
</dbReference>
<proteinExistence type="predicted"/>
<dbReference type="PANTHER" id="PTHR22901:SF0">
    <property type="entry name" value="SIALATE O-ACETYLESTERASE"/>
    <property type="match status" value="1"/>
</dbReference>
<dbReference type="RefSeq" id="WP_379661155.1">
    <property type="nucleotide sequence ID" value="NZ_JBHUDG010000003.1"/>
</dbReference>
<comment type="caution">
    <text evidence="4">The sequence shown here is derived from an EMBL/GenBank/DDBJ whole genome shotgun (WGS) entry which is preliminary data.</text>
</comment>
<protein>
    <submittedName>
        <fullName evidence="4">Sialate O-acetylesterase</fullName>
    </submittedName>
</protein>
<dbReference type="Pfam" id="PF03629">
    <property type="entry name" value="SASA"/>
    <property type="match status" value="1"/>
</dbReference>
<dbReference type="InterPro" id="IPR039329">
    <property type="entry name" value="SIAE"/>
</dbReference>
<dbReference type="InterPro" id="IPR036514">
    <property type="entry name" value="SGNH_hydro_sf"/>
</dbReference>
<reference evidence="5" key="1">
    <citation type="journal article" date="2019" name="Int. J. Syst. Evol. Microbiol.">
        <title>The Global Catalogue of Microorganisms (GCM) 10K type strain sequencing project: providing services to taxonomists for standard genome sequencing and annotation.</title>
        <authorList>
            <consortium name="The Broad Institute Genomics Platform"/>
            <consortium name="The Broad Institute Genome Sequencing Center for Infectious Disease"/>
            <person name="Wu L."/>
            <person name="Ma J."/>
        </authorList>
    </citation>
    <scope>NUCLEOTIDE SEQUENCE [LARGE SCALE GENOMIC DNA]</scope>
    <source>
        <strain evidence="5">CCUG 53762</strain>
    </source>
</reference>
<evidence type="ECO:0000256" key="2">
    <source>
        <dbReference type="SAM" id="SignalP"/>
    </source>
</evidence>
<feature type="signal peptide" evidence="2">
    <location>
        <begin position="1"/>
        <end position="21"/>
    </location>
</feature>
<sequence>MKIKILTAVFFLFFSVATTKAKVVLPAVLSDNMVLQQNTEVKLWGTADKNKIVEVVASWSTEKYSSKSDASGKWLLKIKTPVAGGPHTLTFNDGSGNLALDNVMTGEVWLCSGQSNMEMPMKGFPSQPVLNSNEIISRANNPNLRLMKVGRNPSLAPLEDVKGVWKISTPEAAREFSAIAYQFGEMLQKQLKVPVGIIVSSVGGTKIECWMSKEILKTFPEVKIPERLDAVKQDFKEPTVLFNSMIYPLTNFAIKGWLWYQGESNRSKANAYSKLFPAMVADWRKRWDKGELPFYYTELAPLESKSSTGNGVKMRYVQLQAMEAIPNSGMAVINDAGMKDYVHAMDKTTVARRLGYWALGNTYGIKGISYRSPIYKSHKTEGNKLIVSFEHFSNGMTSYGKEITLFELAGNDGNFYPATATLTKSGNIEVQAKEVEKPVSVRYAWKDWVVGEVYNTDGLPLPSFTTISIE</sequence>
<gene>
    <name evidence="4" type="ORF">ACFSAH_02710</name>
</gene>
<dbReference type="SUPFAM" id="SSF52266">
    <property type="entry name" value="SGNH hydrolase"/>
    <property type="match status" value="1"/>
</dbReference>
<evidence type="ECO:0000256" key="1">
    <source>
        <dbReference type="ARBA" id="ARBA00022801"/>
    </source>
</evidence>
<dbReference type="InterPro" id="IPR005181">
    <property type="entry name" value="SASA"/>
</dbReference>
<keyword evidence="5" id="KW-1185">Reference proteome</keyword>